<evidence type="ECO:0000313" key="3">
    <source>
        <dbReference type="EMBL" id="KGE85740.1"/>
    </source>
</evidence>
<dbReference type="InterPro" id="IPR017582">
    <property type="entry name" value="SelU"/>
</dbReference>
<dbReference type="InterPro" id="IPR036873">
    <property type="entry name" value="Rhodanese-like_dom_sf"/>
</dbReference>
<dbReference type="EMBL" id="JPOS01000083">
    <property type="protein sequence ID" value="KGE85740.1"/>
    <property type="molecule type" value="Genomic_DNA"/>
</dbReference>
<dbReference type="SUPFAM" id="SSF52821">
    <property type="entry name" value="Rhodanese/Cell cycle control phosphatase"/>
    <property type="match status" value="1"/>
</dbReference>
<dbReference type="Pfam" id="PF26341">
    <property type="entry name" value="AAA_SelU"/>
    <property type="match status" value="1"/>
</dbReference>
<gene>
    <name evidence="3" type="ORF">IX84_24140</name>
</gene>
<dbReference type="InterPro" id="IPR027417">
    <property type="entry name" value="P-loop_NTPase"/>
</dbReference>
<dbReference type="GO" id="GO:0043828">
    <property type="term" value="F:tRNA 2-selenouridine synthase activity"/>
    <property type="evidence" value="ECO:0007669"/>
    <property type="project" value="InterPro"/>
</dbReference>
<dbReference type="SUPFAM" id="SSF52540">
    <property type="entry name" value="P-loop containing nucleoside triphosphate hydrolases"/>
    <property type="match status" value="1"/>
</dbReference>
<dbReference type="Gene3D" id="3.40.250.10">
    <property type="entry name" value="Rhodanese-like domain"/>
    <property type="match status" value="1"/>
</dbReference>
<dbReference type="GO" id="GO:0002098">
    <property type="term" value="P:tRNA wobble uridine modification"/>
    <property type="evidence" value="ECO:0007669"/>
    <property type="project" value="InterPro"/>
</dbReference>
<feature type="domain" description="Rhodanese" evidence="2">
    <location>
        <begin position="14"/>
        <end position="138"/>
    </location>
</feature>
<dbReference type="InterPro" id="IPR058840">
    <property type="entry name" value="AAA_SelU"/>
</dbReference>
<accession>A0A098S0T5</accession>
<comment type="caution">
    <text evidence="3">The sequence shown here is derived from an EMBL/GenBank/DDBJ whole genome shotgun (WGS) entry which is preliminary data.</text>
</comment>
<dbReference type="PROSITE" id="PS50206">
    <property type="entry name" value="RHODANESE_3"/>
    <property type="match status" value="1"/>
</dbReference>
<sequence length="346" mass="38913">MAIIYISPKEAIAQLKDIPMLDVRTPAEFGEAHITGAHNLPLFSNEERAEVGTLYKQVSPKKAFLRGLEFVGPKMRELVEQAEALAPAGKVQLHCWRGGQRSSSVGWLLDLSGFEVQVIKGGYKAYRTWVQAELAQVKANFLIVGGPTGAGKTEVIHALKTAGEQIIDLEKLAHHKGSTFGALGEAPQPTVRQFENDLWEAYRQLDPDRRIWLENESRAIGRVYIPEGFWKTMTEAPLFDLQVGHHDRLNRLVQQYASFSDAQLTEAFGRIRKRLGGQNLKAAFEALEKKDYHKAAEIALVYYDKAYHHHTFEKLGRQTVYSVPVEKDDPAQTAQTLIAFANQKRH</sequence>
<dbReference type="OrthoDB" id="9808735at2"/>
<dbReference type="Pfam" id="PF00581">
    <property type="entry name" value="Rhodanese"/>
    <property type="match status" value="1"/>
</dbReference>
<dbReference type="SMART" id="SM00450">
    <property type="entry name" value="RHOD"/>
    <property type="match status" value="1"/>
</dbReference>
<dbReference type="PANTHER" id="PTHR30401:SF0">
    <property type="entry name" value="TRNA 2-SELENOURIDINE SYNTHASE"/>
    <property type="match status" value="1"/>
</dbReference>
<protein>
    <submittedName>
        <fullName evidence="3">tRNA 2-selenouridine synthase</fullName>
    </submittedName>
</protein>
<keyword evidence="4" id="KW-1185">Reference proteome</keyword>
<dbReference type="PANTHER" id="PTHR30401">
    <property type="entry name" value="TRNA 2-SELENOURIDINE SYNTHASE"/>
    <property type="match status" value="1"/>
</dbReference>
<dbReference type="NCBIfam" id="NF008750">
    <property type="entry name" value="PRK11784.1-2"/>
    <property type="match status" value="1"/>
</dbReference>
<dbReference type="InterPro" id="IPR001763">
    <property type="entry name" value="Rhodanese-like_dom"/>
</dbReference>
<evidence type="ECO:0000259" key="2">
    <source>
        <dbReference type="PROSITE" id="PS50206"/>
    </source>
</evidence>
<evidence type="ECO:0000256" key="1">
    <source>
        <dbReference type="ARBA" id="ARBA00023266"/>
    </source>
</evidence>
<dbReference type="NCBIfam" id="NF008752">
    <property type="entry name" value="PRK11784.1-4"/>
    <property type="match status" value="1"/>
</dbReference>
<dbReference type="Proteomes" id="UP000029736">
    <property type="component" value="Unassembled WGS sequence"/>
</dbReference>
<dbReference type="STRING" id="1524460.IX84_24140"/>
<organism evidence="3 4">
    <name type="scientific">Phaeodactylibacter xiamenensis</name>
    <dbReference type="NCBI Taxonomy" id="1524460"/>
    <lineage>
        <taxon>Bacteria</taxon>
        <taxon>Pseudomonadati</taxon>
        <taxon>Bacteroidota</taxon>
        <taxon>Saprospiria</taxon>
        <taxon>Saprospirales</taxon>
        <taxon>Haliscomenobacteraceae</taxon>
        <taxon>Phaeodactylibacter</taxon>
    </lineage>
</organism>
<proteinExistence type="predicted"/>
<dbReference type="RefSeq" id="WP_044226423.1">
    <property type="nucleotide sequence ID" value="NZ_JBKAGJ010000002.1"/>
</dbReference>
<keyword evidence="1" id="KW-0711">Selenium</keyword>
<dbReference type="AlphaFoldDB" id="A0A098S0T5"/>
<reference evidence="3 4" key="1">
    <citation type="journal article" date="2014" name="Int. J. Syst. Evol. Microbiol.">
        <title>Phaeodactylibacter xiamenensis gen. nov., sp. nov., a member of the family Saprospiraceae isolated from the marine alga Phaeodactylum tricornutum.</title>
        <authorList>
            <person name="Chen Z.Jr."/>
            <person name="Lei X."/>
            <person name="Lai Q."/>
            <person name="Li Y."/>
            <person name="Zhang B."/>
            <person name="Zhang J."/>
            <person name="Zhang H."/>
            <person name="Yang L."/>
            <person name="Zheng W."/>
            <person name="Tian Y."/>
            <person name="Yu Z."/>
            <person name="Xu H.Jr."/>
            <person name="Zheng T."/>
        </authorList>
    </citation>
    <scope>NUCLEOTIDE SEQUENCE [LARGE SCALE GENOMIC DNA]</scope>
    <source>
        <strain evidence="3 4">KD52</strain>
    </source>
</reference>
<name>A0A098S0T5_9BACT</name>
<dbReference type="Gene3D" id="3.40.50.300">
    <property type="entry name" value="P-loop containing nucleotide triphosphate hydrolases"/>
    <property type="match status" value="1"/>
</dbReference>
<evidence type="ECO:0000313" key="4">
    <source>
        <dbReference type="Proteomes" id="UP000029736"/>
    </source>
</evidence>
<dbReference type="NCBIfam" id="TIGR03167">
    <property type="entry name" value="tRNA_sel_U_synt"/>
    <property type="match status" value="1"/>
</dbReference>